<keyword evidence="2" id="KW-1185">Reference proteome</keyword>
<dbReference type="EMBL" id="JAUEDK010000018">
    <property type="protein sequence ID" value="MDN0075481.1"/>
    <property type="molecule type" value="Genomic_DNA"/>
</dbReference>
<name>A0ABT7XNV1_9NEIS</name>
<reference evidence="1" key="1">
    <citation type="submission" date="2023-06" db="EMBL/GenBank/DDBJ databases">
        <authorList>
            <person name="Zhang S."/>
        </authorList>
    </citation>
    <scope>NUCLEOTIDE SEQUENCE</scope>
    <source>
        <strain evidence="1">SG2303</strain>
    </source>
</reference>
<dbReference type="RefSeq" id="WP_289830099.1">
    <property type="nucleotide sequence ID" value="NZ_JAUEDK010000018.1"/>
</dbReference>
<dbReference type="Proteomes" id="UP001168540">
    <property type="component" value="Unassembled WGS sequence"/>
</dbReference>
<organism evidence="1 2">
    <name type="scientific">Crenobacter oryzisoli</name>
    <dbReference type="NCBI Taxonomy" id="3056844"/>
    <lineage>
        <taxon>Bacteria</taxon>
        <taxon>Pseudomonadati</taxon>
        <taxon>Pseudomonadota</taxon>
        <taxon>Betaproteobacteria</taxon>
        <taxon>Neisseriales</taxon>
        <taxon>Neisseriaceae</taxon>
        <taxon>Crenobacter</taxon>
    </lineage>
</organism>
<comment type="caution">
    <text evidence="1">The sequence shown here is derived from an EMBL/GenBank/DDBJ whole genome shotgun (WGS) entry which is preliminary data.</text>
</comment>
<gene>
    <name evidence="1" type="ORF">QU481_11315</name>
</gene>
<accession>A0ABT7XNV1</accession>
<proteinExistence type="predicted"/>
<sequence length="53" mass="6731">MKHLESTARLNMFNEENGTDWMRSCEQYQERMERQRLQARQEAQQSRMRHRMW</sequence>
<protein>
    <submittedName>
        <fullName evidence="1">Uncharacterized protein</fullName>
    </submittedName>
</protein>
<evidence type="ECO:0000313" key="2">
    <source>
        <dbReference type="Proteomes" id="UP001168540"/>
    </source>
</evidence>
<evidence type="ECO:0000313" key="1">
    <source>
        <dbReference type="EMBL" id="MDN0075481.1"/>
    </source>
</evidence>